<sequence>MTRITREEFFEKLPTSKGIWMALATINELVNEGYSHEDTNKILEQAVQEHANCISITEVN</sequence>
<comment type="caution">
    <text evidence="1">The sequence shown here is derived from an EMBL/GenBank/DDBJ whole genome shotgun (WGS) entry which is preliminary data.</text>
</comment>
<gene>
    <name evidence="1" type="ORF">CWD94_12630</name>
</gene>
<organism evidence="1 2">
    <name type="scientific">Lysinibacillus xylanilyticus</name>
    <dbReference type="NCBI Taxonomy" id="582475"/>
    <lineage>
        <taxon>Bacteria</taxon>
        <taxon>Bacillati</taxon>
        <taxon>Bacillota</taxon>
        <taxon>Bacilli</taxon>
        <taxon>Bacillales</taxon>
        <taxon>Bacillaceae</taxon>
        <taxon>Lysinibacillus</taxon>
    </lineage>
</organism>
<proteinExistence type="predicted"/>
<name>A0A2M9Q5N6_9BACI</name>
<dbReference type="EMBL" id="PHQY01000612">
    <property type="protein sequence ID" value="PJO43391.1"/>
    <property type="molecule type" value="Genomic_DNA"/>
</dbReference>
<dbReference type="RefSeq" id="WP_100543356.1">
    <property type="nucleotide sequence ID" value="NZ_JBIWFF010000011.1"/>
</dbReference>
<reference evidence="1 2" key="1">
    <citation type="submission" date="2017-11" db="EMBL/GenBank/DDBJ databases">
        <title>Bacterial isolate from king chilli rhizosphere.</title>
        <authorList>
            <person name="Takhelmayum P."/>
            <person name="Sarangthem I."/>
        </authorList>
    </citation>
    <scope>NUCLEOTIDE SEQUENCE [LARGE SCALE GENOMIC DNA]</scope>
    <source>
        <strain evidence="2">t26</strain>
    </source>
</reference>
<protein>
    <submittedName>
        <fullName evidence="1">Uncharacterized protein</fullName>
    </submittedName>
</protein>
<dbReference type="Proteomes" id="UP000232101">
    <property type="component" value="Unassembled WGS sequence"/>
</dbReference>
<evidence type="ECO:0000313" key="2">
    <source>
        <dbReference type="Proteomes" id="UP000232101"/>
    </source>
</evidence>
<evidence type="ECO:0000313" key="1">
    <source>
        <dbReference type="EMBL" id="PJO43391.1"/>
    </source>
</evidence>
<accession>A0A2M9Q5N6</accession>
<dbReference type="AlphaFoldDB" id="A0A2M9Q5N6"/>